<keyword evidence="2" id="KW-0479">Metal-binding</keyword>
<dbReference type="Pfam" id="PF00096">
    <property type="entry name" value="zf-C2H2"/>
    <property type="match status" value="1"/>
</dbReference>
<name>A0ABR4ERV2_9PEZI</name>
<dbReference type="Gene3D" id="3.30.160.60">
    <property type="entry name" value="Classic Zinc Finger"/>
    <property type="match status" value="2"/>
</dbReference>
<keyword evidence="10" id="KW-0472">Membrane</keyword>
<evidence type="ECO:0000256" key="10">
    <source>
        <dbReference type="SAM" id="Phobius"/>
    </source>
</evidence>
<feature type="compositionally biased region" description="Low complexity" evidence="9">
    <location>
        <begin position="539"/>
        <end position="553"/>
    </location>
</feature>
<feature type="domain" description="C2H2-type" evidence="11">
    <location>
        <begin position="605"/>
        <end position="632"/>
    </location>
</feature>
<feature type="compositionally biased region" description="Pro residues" evidence="9">
    <location>
        <begin position="426"/>
        <end position="443"/>
    </location>
</feature>
<evidence type="ECO:0000256" key="6">
    <source>
        <dbReference type="ARBA" id="ARBA00023163"/>
    </source>
</evidence>
<feature type="domain" description="C2H2-type" evidence="11">
    <location>
        <begin position="631"/>
        <end position="659"/>
    </location>
</feature>
<feature type="compositionally biased region" description="Low complexity" evidence="9">
    <location>
        <begin position="138"/>
        <end position="162"/>
    </location>
</feature>
<feature type="region of interest" description="Disordered" evidence="9">
    <location>
        <begin position="671"/>
        <end position="709"/>
    </location>
</feature>
<dbReference type="InterPro" id="IPR036236">
    <property type="entry name" value="Znf_C2H2_sf"/>
</dbReference>
<feature type="region of interest" description="Disordered" evidence="9">
    <location>
        <begin position="95"/>
        <end position="268"/>
    </location>
</feature>
<dbReference type="PANTHER" id="PTHR46179">
    <property type="entry name" value="ZINC FINGER PROTEIN"/>
    <property type="match status" value="1"/>
</dbReference>
<evidence type="ECO:0000256" key="2">
    <source>
        <dbReference type="ARBA" id="ARBA00022723"/>
    </source>
</evidence>
<feature type="compositionally biased region" description="Acidic residues" evidence="9">
    <location>
        <begin position="700"/>
        <end position="709"/>
    </location>
</feature>
<dbReference type="InterPro" id="IPR051061">
    <property type="entry name" value="Zinc_finger_trans_reg"/>
</dbReference>
<keyword evidence="10" id="KW-1133">Transmembrane helix</keyword>
<keyword evidence="10" id="KW-0812">Transmembrane</keyword>
<comment type="caution">
    <text evidence="12">The sequence shown here is derived from an EMBL/GenBank/DDBJ whole genome shotgun (WGS) entry which is preliminary data.</text>
</comment>
<dbReference type="Proteomes" id="UP001600888">
    <property type="component" value="Unassembled WGS sequence"/>
</dbReference>
<keyword evidence="7" id="KW-0539">Nucleus</keyword>
<sequence>MSPAPITRDHVIMARDASPGTIAGATVGAVAAIILMLVCSLPFILKSRRKRRLQRRQQQDALRPGMGVAPMRSRPVSQTFSQYPANRLSQGRIASTAGTLSDRDSQIGKEYGPDGIVYHHAPPPPPTVARHSTMLSCSPAPSVPSLADAVAAASRNASPAVAQGPFTPPPERQPDRSGTFGTLTTEPESLSRSATGSLHGSQSTKGGVFRKLSSKVFPRGSTRSSGSDSRGTGPRLSDMEPDGDRTEDTPAVPYLRDDKPPAGGAADEYYTQAAADYYAGAVAPLSPPEENKLPTPGPGSEFIHLIGMPGASIVESLMPQPGKKQLGSPFNTTGAPPSPTSPQVKLEELSSEEGERARSLEAQSDTLSPPPGRGLPFDPSPKRFEPPPSPYRPAPGTVNPMDMMKPTTAAEQAAWVDTELWKLENSPPPQLDNTPPPSEPSPPSQAEYYSPSQSPPPQQAQVEEPPTKPDRPHFQAVVRHPTQMDVTTNGQAVPQTDEQVITDISDTSSPGFDQYTYGPSPSNHTSPETRFTGSNYTASPSPRSSMSNRPSSSFEPTTGNVPRESRTSLLFTNRCEEYLETTISGQSQGSTSEDRISSSPKPTSFACEICGSKFDQVHKLNHHKRYHERPHQCPQCDKRFGTKTHLDRHINDKHNKTRKYHCTVTGCAYSKQGGGKSFPRKDNWRRHMQNKHQQPNPPEPVEEDAVMTG</sequence>
<feature type="region of interest" description="Disordered" evidence="9">
    <location>
        <begin position="581"/>
        <end position="600"/>
    </location>
</feature>
<evidence type="ECO:0000256" key="4">
    <source>
        <dbReference type="ARBA" id="ARBA00022833"/>
    </source>
</evidence>
<gene>
    <name evidence="12" type="ORF">FJTKL_08389</name>
</gene>
<evidence type="ECO:0000313" key="13">
    <source>
        <dbReference type="Proteomes" id="UP001600888"/>
    </source>
</evidence>
<proteinExistence type="predicted"/>
<keyword evidence="5" id="KW-0805">Transcription regulation</keyword>
<dbReference type="SMART" id="SM00355">
    <property type="entry name" value="ZnF_C2H2"/>
    <property type="match status" value="3"/>
</dbReference>
<keyword evidence="4" id="KW-0862">Zinc</keyword>
<evidence type="ECO:0000256" key="8">
    <source>
        <dbReference type="PROSITE-ProRule" id="PRU00042"/>
    </source>
</evidence>
<evidence type="ECO:0000313" key="12">
    <source>
        <dbReference type="EMBL" id="KAL2285163.1"/>
    </source>
</evidence>
<evidence type="ECO:0000256" key="7">
    <source>
        <dbReference type="ARBA" id="ARBA00023242"/>
    </source>
</evidence>
<feature type="transmembrane region" description="Helical" evidence="10">
    <location>
        <begin position="20"/>
        <end position="45"/>
    </location>
</feature>
<dbReference type="SUPFAM" id="SSF57667">
    <property type="entry name" value="beta-beta-alpha zinc fingers"/>
    <property type="match status" value="2"/>
</dbReference>
<evidence type="ECO:0000256" key="5">
    <source>
        <dbReference type="ARBA" id="ARBA00023015"/>
    </source>
</evidence>
<evidence type="ECO:0000256" key="3">
    <source>
        <dbReference type="ARBA" id="ARBA00022771"/>
    </source>
</evidence>
<feature type="compositionally biased region" description="Low complexity" evidence="9">
    <location>
        <begin position="218"/>
        <end position="235"/>
    </location>
</feature>
<accession>A0ABR4ERV2</accession>
<feature type="compositionally biased region" description="Basic and acidic residues" evidence="9">
    <location>
        <begin position="345"/>
        <end position="359"/>
    </location>
</feature>
<dbReference type="InterPro" id="IPR013087">
    <property type="entry name" value="Znf_C2H2_type"/>
</dbReference>
<keyword evidence="13" id="KW-1185">Reference proteome</keyword>
<feature type="compositionally biased region" description="Polar residues" evidence="9">
    <location>
        <begin position="179"/>
        <end position="205"/>
    </location>
</feature>
<dbReference type="PROSITE" id="PS50157">
    <property type="entry name" value="ZINC_FINGER_C2H2_2"/>
    <property type="match status" value="2"/>
</dbReference>
<feature type="compositionally biased region" description="Polar residues" evidence="9">
    <location>
        <begin position="484"/>
        <end position="538"/>
    </location>
</feature>
<keyword evidence="6" id="KW-0804">Transcription</keyword>
<comment type="subcellular location">
    <subcellularLocation>
        <location evidence="1">Nucleus</location>
    </subcellularLocation>
</comment>
<dbReference type="PROSITE" id="PS00028">
    <property type="entry name" value="ZINC_FINGER_C2H2_1"/>
    <property type="match status" value="2"/>
</dbReference>
<protein>
    <recommendedName>
        <fullName evidence="11">C2H2-type domain-containing protein</fullName>
    </recommendedName>
</protein>
<keyword evidence="3 8" id="KW-0863">Zinc-finger</keyword>
<dbReference type="PANTHER" id="PTHR46179:SF13">
    <property type="entry name" value="C2H2-TYPE DOMAIN-CONTAINING PROTEIN"/>
    <property type="match status" value="1"/>
</dbReference>
<evidence type="ECO:0000256" key="9">
    <source>
        <dbReference type="SAM" id="MobiDB-lite"/>
    </source>
</evidence>
<organism evidence="12 13">
    <name type="scientific">Diaporthe vaccinii</name>
    <dbReference type="NCBI Taxonomy" id="105482"/>
    <lineage>
        <taxon>Eukaryota</taxon>
        <taxon>Fungi</taxon>
        <taxon>Dikarya</taxon>
        <taxon>Ascomycota</taxon>
        <taxon>Pezizomycotina</taxon>
        <taxon>Sordariomycetes</taxon>
        <taxon>Sordariomycetidae</taxon>
        <taxon>Diaporthales</taxon>
        <taxon>Diaporthaceae</taxon>
        <taxon>Diaporthe</taxon>
        <taxon>Diaporthe eres species complex</taxon>
    </lineage>
</organism>
<evidence type="ECO:0000259" key="11">
    <source>
        <dbReference type="PROSITE" id="PS50157"/>
    </source>
</evidence>
<dbReference type="EMBL" id="JBAWTH010000032">
    <property type="protein sequence ID" value="KAL2285163.1"/>
    <property type="molecule type" value="Genomic_DNA"/>
</dbReference>
<feature type="region of interest" description="Disordered" evidence="9">
    <location>
        <begin position="281"/>
        <end position="564"/>
    </location>
</feature>
<evidence type="ECO:0000256" key="1">
    <source>
        <dbReference type="ARBA" id="ARBA00004123"/>
    </source>
</evidence>
<feature type="compositionally biased region" description="Low complexity" evidence="9">
    <location>
        <begin position="581"/>
        <end position="591"/>
    </location>
</feature>
<reference evidence="12 13" key="1">
    <citation type="submission" date="2024-03" db="EMBL/GenBank/DDBJ databases">
        <title>A high-quality draft genome sequence of Diaporthe vaccinii, a causative agent of upright dieback and viscid rot disease in cranberry plants.</title>
        <authorList>
            <person name="Sarrasin M."/>
            <person name="Lang B.F."/>
            <person name="Burger G."/>
        </authorList>
    </citation>
    <scope>NUCLEOTIDE SEQUENCE [LARGE SCALE GENOMIC DNA]</scope>
    <source>
        <strain evidence="12 13">IS7</strain>
    </source>
</reference>